<name>A0A0S4JBW9_BODSA</name>
<dbReference type="Proteomes" id="UP000051952">
    <property type="component" value="Unassembled WGS sequence"/>
</dbReference>
<feature type="signal peptide" evidence="2">
    <location>
        <begin position="1"/>
        <end position="25"/>
    </location>
</feature>
<feature type="transmembrane region" description="Helical" evidence="1">
    <location>
        <begin position="131"/>
        <end position="151"/>
    </location>
</feature>
<keyword evidence="4" id="KW-1185">Reference proteome</keyword>
<reference evidence="4" key="1">
    <citation type="submission" date="2015-09" db="EMBL/GenBank/DDBJ databases">
        <authorList>
            <consortium name="Pathogen Informatics"/>
        </authorList>
    </citation>
    <scope>NUCLEOTIDE SEQUENCE [LARGE SCALE GENOMIC DNA]</scope>
    <source>
        <strain evidence="4">Lake Konstanz</strain>
    </source>
</reference>
<proteinExistence type="predicted"/>
<accession>A0A0S4JBW9</accession>
<dbReference type="EMBL" id="CYKH01001692">
    <property type="protein sequence ID" value="CUG88996.1"/>
    <property type="molecule type" value="Genomic_DNA"/>
</dbReference>
<feature type="transmembrane region" description="Helical" evidence="1">
    <location>
        <begin position="928"/>
        <end position="954"/>
    </location>
</feature>
<protein>
    <submittedName>
        <fullName evidence="3">Membrane-associated protein, putative</fullName>
    </submittedName>
</protein>
<organism evidence="3 4">
    <name type="scientific">Bodo saltans</name>
    <name type="common">Flagellated protozoan</name>
    <dbReference type="NCBI Taxonomy" id="75058"/>
    <lineage>
        <taxon>Eukaryota</taxon>
        <taxon>Discoba</taxon>
        <taxon>Euglenozoa</taxon>
        <taxon>Kinetoplastea</taxon>
        <taxon>Metakinetoplastina</taxon>
        <taxon>Eubodonida</taxon>
        <taxon>Bodonidae</taxon>
        <taxon>Bodo</taxon>
    </lineage>
</organism>
<keyword evidence="2" id="KW-0732">Signal</keyword>
<feature type="transmembrane region" description="Helical" evidence="1">
    <location>
        <begin position="960"/>
        <end position="979"/>
    </location>
</feature>
<keyword evidence="1" id="KW-1133">Transmembrane helix</keyword>
<feature type="transmembrane region" description="Helical" evidence="1">
    <location>
        <begin position="1047"/>
        <end position="1068"/>
    </location>
</feature>
<feature type="non-terminal residue" evidence="3">
    <location>
        <position position="1098"/>
    </location>
</feature>
<feature type="transmembrane region" description="Helical" evidence="1">
    <location>
        <begin position="367"/>
        <end position="386"/>
    </location>
</feature>
<evidence type="ECO:0000313" key="4">
    <source>
        <dbReference type="Proteomes" id="UP000051952"/>
    </source>
</evidence>
<evidence type="ECO:0000313" key="3">
    <source>
        <dbReference type="EMBL" id="CUG88996.1"/>
    </source>
</evidence>
<feature type="chain" id="PRO_5006622213" evidence="2">
    <location>
        <begin position="26"/>
        <end position="1098"/>
    </location>
</feature>
<feature type="transmembrane region" description="Helical" evidence="1">
    <location>
        <begin position="1074"/>
        <end position="1095"/>
    </location>
</feature>
<evidence type="ECO:0000256" key="1">
    <source>
        <dbReference type="SAM" id="Phobius"/>
    </source>
</evidence>
<keyword evidence="1" id="KW-0812">Transmembrane</keyword>
<dbReference type="AlphaFoldDB" id="A0A0S4JBW9"/>
<evidence type="ECO:0000256" key="2">
    <source>
        <dbReference type="SAM" id="SignalP"/>
    </source>
</evidence>
<keyword evidence="1" id="KW-0472">Membrane</keyword>
<feature type="transmembrane region" description="Helical" evidence="1">
    <location>
        <begin position="891"/>
        <end position="916"/>
    </location>
</feature>
<sequence length="1098" mass="115618">MLSQARIFTWLCFFLTIMPLMLSEAIVTLNKVPLSCSSPISLTLSSTAYELQSCRQVALQVTNSLTNVTLLVMNSSVIGGITFAVPNTALTNVEFMFVNSSFGEGASGDLVILSNSMTVDNVTLRWLQSNITLTVAALMPIAMQFMSLVVVSTTMTTTSLSVIVDSCNVKCLSYAPQATANVGRFASAFRNVEIAVTRTTITTFWSLSDTSVLLGYSFDFIGIRVEGGGNGMRVELSKLIVVANGSSNAILFSGTLKIVRNATVRITESFLTLLLHGPRDTIVPDSLPRVSREGCVVMFEVAQNASVIVSDVRASITFDFLNNRDTTGVFAAAMSDQSALSLVRCNGQQVNVTVANSRLDVLVRRGVGGPVGIIVVFGVALVGVLVQSSPAIALQQGSAGIFIVIKNSHVSATSEPLSCCAFSHDTSVAITNPATTITTSVNAVAFSVSALAVSVNTSRAWITLQNCSVMSVPPRLDLCPTGSGIIGGSFPVVLLAANSSVLSAVMLGSSEGFVSKLISKLFSRTPLQTVAANAIRTEATVFHDIQIISSLSNVSVDLRQQPQVIGFDPTSSLVAAHLFIVSGAFSGLTVEVAEFGGIMQLPNEQFVSGPLGAVIQTANFIAGVTTSSISFQRPSTSPASALFFLESVTANAAAACLISASDFDGMESMHLAAVVVLQDTNASMSWVFRNFAWTAYGPSANNAMFLLLPPLAPSFVGGSPLVSVSCVRANGRDVRALNSVVPSTNGNTMFVIRITPCATSPTTFLTRTNFVTATQPHQLSHSGTHSIGIKPTASVDPNATTVALHVLSDRTIVAAIVGTVSWLLPGSHVAASALQRSSLAESFALRCKAISSSETEDAGPLIMSDPLDNPFQVSIGVTGVSPSLNFAMGGLIANIAVCLVWGVAKTIAVFIYGTFYDRTPPSVSLGEVILATFDAYTPLLTACSSGAVAALALHSQSGDLVLGCIMVTVWCAPFIIIVAKLGVQYRGPHFPFDAVLYSPGPDSPSATFRIRWFGERHELVTCPKTRLGSVTLAARDLLGEYRVGRHCFICFELAVSITTGFLVGLGWFSQNCSTYLSAVAAVSVFSTLMALTFPLQVK</sequence>
<dbReference type="VEuPathDB" id="TriTrypDB:BSAL_18695"/>
<gene>
    <name evidence="3" type="ORF">BSAL_18695</name>
</gene>